<dbReference type="Gene3D" id="3.90.1150.10">
    <property type="entry name" value="Aspartate Aminotransferase, domain 1"/>
    <property type="match status" value="1"/>
</dbReference>
<dbReference type="PANTHER" id="PTHR13693">
    <property type="entry name" value="CLASS II AMINOTRANSFERASE/8-AMINO-7-OXONONANOATE SYNTHASE"/>
    <property type="match status" value="1"/>
</dbReference>
<evidence type="ECO:0000256" key="2">
    <source>
        <dbReference type="ARBA" id="ARBA00022679"/>
    </source>
</evidence>
<dbReference type="InterPro" id="IPR050087">
    <property type="entry name" value="AON_synthase_class-II"/>
</dbReference>
<dbReference type="AlphaFoldDB" id="A0A6B2M343"/>
<evidence type="ECO:0000256" key="1">
    <source>
        <dbReference type="ARBA" id="ARBA00001933"/>
    </source>
</evidence>
<dbReference type="GO" id="GO:0008483">
    <property type="term" value="F:transaminase activity"/>
    <property type="evidence" value="ECO:0007669"/>
    <property type="project" value="UniProtKB-KW"/>
</dbReference>
<keyword evidence="2 4" id="KW-0808">Transferase</keyword>
<evidence type="ECO:0000259" key="3">
    <source>
        <dbReference type="Pfam" id="PF00155"/>
    </source>
</evidence>
<evidence type="ECO:0000313" key="4">
    <source>
        <dbReference type="EMBL" id="NDV62225.1"/>
    </source>
</evidence>
<evidence type="ECO:0000313" key="5">
    <source>
        <dbReference type="Proteomes" id="UP000478417"/>
    </source>
</evidence>
<dbReference type="Pfam" id="PF00155">
    <property type="entry name" value="Aminotran_1_2"/>
    <property type="match status" value="1"/>
</dbReference>
<dbReference type="GO" id="GO:0030170">
    <property type="term" value="F:pyridoxal phosphate binding"/>
    <property type="evidence" value="ECO:0007669"/>
    <property type="project" value="InterPro"/>
</dbReference>
<name>A0A6B2M343_9BACT</name>
<feature type="domain" description="Aminotransferase class I/classII large" evidence="3">
    <location>
        <begin position="52"/>
        <end position="393"/>
    </location>
</feature>
<keyword evidence="5" id="KW-1185">Reference proteome</keyword>
<dbReference type="SUPFAM" id="SSF53383">
    <property type="entry name" value="PLP-dependent transferases"/>
    <property type="match status" value="1"/>
</dbReference>
<proteinExistence type="predicted"/>
<accession>A0A6B2M343</accession>
<gene>
    <name evidence="4" type="ORF">G0Q06_07180</name>
</gene>
<dbReference type="EMBL" id="JAAGNX010000002">
    <property type="protein sequence ID" value="NDV62225.1"/>
    <property type="molecule type" value="Genomic_DNA"/>
</dbReference>
<dbReference type="InterPro" id="IPR004839">
    <property type="entry name" value="Aminotransferase_I/II_large"/>
</dbReference>
<comment type="caution">
    <text evidence="4">The sequence shown here is derived from an EMBL/GenBank/DDBJ whole genome shotgun (WGS) entry which is preliminary data.</text>
</comment>
<dbReference type="PANTHER" id="PTHR13693:SF3">
    <property type="entry name" value="LD36009P"/>
    <property type="match status" value="1"/>
</dbReference>
<keyword evidence="4" id="KW-0032">Aminotransferase</keyword>
<dbReference type="Proteomes" id="UP000478417">
    <property type="component" value="Unassembled WGS sequence"/>
</dbReference>
<dbReference type="CDD" id="cd06454">
    <property type="entry name" value="KBL_like"/>
    <property type="match status" value="1"/>
</dbReference>
<sequence>MPFDIGNILRPKNTILQRCQRDEGTKARLKYNPWYHHIDSQNGCRIQVDGREMLMMSSNDYLGLSNHPRVIQAGQEALQKWGSSTTGSRLANGSRSFHRDLEQQLAAFLGKEDAMVLSAGYLACMGAVSTFAEKGDLILVDRNVHSSLWSGILLSGANVERFAHNNPSDLQDILVTEDRDRPKMVVVEGVYSMEGHIAPLQELIEVCRPFNCFFVVDDAHGLGVLGDRGQGTVGYLDRTNDVDVICGSLSKSMASTGGFIAGSKTIIEYLRSHSKQTIFSAAISPTQAAAAKTSLDILQDEPEHRERLWENTRYYKRMLNQIGANIWESETPAVPIIVGNKERAYRIWKALMDEDIFTVISIPPGVPPGKDLIRTAVSAQHTFEDLERMVDVLKKSLKKV</sequence>
<dbReference type="InterPro" id="IPR015422">
    <property type="entry name" value="PyrdxlP-dep_Trfase_small"/>
</dbReference>
<dbReference type="RefSeq" id="WP_163963937.1">
    <property type="nucleotide sequence ID" value="NZ_JAAGNX010000002.1"/>
</dbReference>
<dbReference type="InterPro" id="IPR015424">
    <property type="entry name" value="PyrdxlP-dep_Trfase"/>
</dbReference>
<protein>
    <submittedName>
        <fullName evidence="4">Aminotransferase class I/II-fold pyridoxal phosphate-dependent enzyme</fullName>
    </submittedName>
</protein>
<organism evidence="4 5">
    <name type="scientific">Oceanipulchritudo coccoides</name>
    <dbReference type="NCBI Taxonomy" id="2706888"/>
    <lineage>
        <taxon>Bacteria</taxon>
        <taxon>Pseudomonadati</taxon>
        <taxon>Verrucomicrobiota</taxon>
        <taxon>Opitutia</taxon>
        <taxon>Puniceicoccales</taxon>
        <taxon>Oceanipulchritudinaceae</taxon>
        <taxon>Oceanipulchritudo</taxon>
    </lineage>
</organism>
<reference evidence="4 5" key="1">
    <citation type="submission" date="2020-02" db="EMBL/GenBank/DDBJ databases">
        <title>Albibacoteraceae fam. nov., the first described family within the subdivision 4 Verrucomicrobia.</title>
        <authorList>
            <person name="Xi F."/>
        </authorList>
    </citation>
    <scope>NUCLEOTIDE SEQUENCE [LARGE SCALE GENOMIC DNA]</scope>
    <source>
        <strain evidence="4 5">CK1056</strain>
    </source>
</reference>
<dbReference type="InterPro" id="IPR015421">
    <property type="entry name" value="PyrdxlP-dep_Trfase_major"/>
</dbReference>
<comment type="cofactor">
    <cofactor evidence="1">
        <name>pyridoxal 5'-phosphate</name>
        <dbReference type="ChEBI" id="CHEBI:597326"/>
    </cofactor>
</comment>
<dbReference type="Gene3D" id="3.40.640.10">
    <property type="entry name" value="Type I PLP-dependent aspartate aminotransferase-like (Major domain)"/>
    <property type="match status" value="1"/>
</dbReference>